<dbReference type="Proteomes" id="UP000278222">
    <property type="component" value="Unassembled WGS sequence"/>
</dbReference>
<dbReference type="EMBL" id="RJKX01000013">
    <property type="protein sequence ID" value="ROP99524.1"/>
    <property type="molecule type" value="Genomic_DNA"/>
</dbReference>
<accession>A0A3N1M904</accession>
<evidence type="ECO:0000256" key="1">
    <source>
        <dbReference type="ARBA" id="ARBA00009437"/>
    </source>
</evidence>
<dbReference type="AlphaFoldDB" id="A0A3N1M904"/>
<gene>
    <name evidence="6" type="ORF">EDC65_1303</name>
</gene>
<dbReference type="Pfam" id="PF03466">
    <property type="entry name" value="LysR_substrate"/>
    <property type="match status" value="1"/>
</dbReference>
<dbReference type="FunFam" id="1.10.10.10:FF:000001">
    <property type="entry name" value="LysR family transcriptional regulator"/>
    <property type="match status" value="1"/>
</dbReference>
<dbReference type="Gene3D" id="3.40.190.290">
    <property type="match status" value="1"/>
</dbReference>
<evidence type="ECO:0000313" key="6">
    <source>
        <dbReference type="EMBL" id="ROP99524.1"/>
    </source>
</evidence>
<dbReference type="SUPFAM" id="SSF53850">
    <property type="entry name" value="Periplasmic binding protein-like II"/>
    <property type="match status" value="1"/>
</dbReference>
<evidence type="ECO:0000313" key="7">
    <source>
        <dbReference type="Proteomes" id="UP000278222"/>
    </source>
</evidence>
<dbReference type="Pfam" id="PF00126">
    <property type="entry name" value="HTH_1"/>
    <property type="match status" value="1"/>
</dbReference>
<dbReference type="GO" id="GO:0043565">
    <property type="term" value="F:sequence-specific DNA binding"/>
    <property type="evidence" value="ECO:0007669"/>
    <property type="project" value="TreeGrafter"/>
</dbReference>
<name>A0A3N1M904_9PROT</name>
<dbReference type="InterPro" id="IPR058163">
    <property type="entry name" value="LysR-type_TF_proteobact-type"/>
</dbReference>
<dbReference type="PRINTS" id="PR00039">
    <property type="entry name" value="HTHLYSR"/>
</dbReference>
<dbReference type="SUPFAM" id="SSF46785">
    <property type="entry name" value="Winged helix' DNA-binding domain"/>
    <property type="match status" value="1"/>
</dbReference>
<dbReference type="GO" id="GO:0006351">
    <property type="term" value="P:DNA-templated transcription"/>
    <property type="evidence" value="ECO:0007669"/>
    <property type="project" value="TreeGrafter"/>
</dbReference>
<keyword evidence="4" id="KW-0804">Transcription</keyword>
<feature type="domain" description="HTH lysR-type" evidence="5">
    <location>
        <begin position="11"/>
        <end position="66"/>
    </location>
</feature>
<dbReference type="RefSeq" id="WP_123688906.1">
    <property type="nucleotide sequence ID" value="NZ_AP019700.1"/>
</dbReference>
<comment type="similarity">
    <text evidence="1">Belongs to the LysR transcriptional regulatory family.</text>
</comment>
<proteinExistence type="inferred from homology"/>
<dbReference type="GO" id="GO:0003700">
    <property type="term" value="F:DNA-binding transcription factor activity"/>
    <property type="evidence" value="ECO:0007669"/>
    <property type="project" value="InterPro"/>
</dbReference>
<dbReference type="OrthoDB" id="9812435at2"/>
<comment type="caution">
    <text evidence="6">The sequence shown here is derived from an EMBL/GenBank/DDBJ whole genome shotgun (WGS) entry which is preliminary data.</text>
</comment>
<evidence type="ECO:0000256" key="2">
    <source>
        <dbReference type="ARBA" id="ARBA00023015"/>
    </source>
</evidence>
<evidence type="ECO:0000259" key="5">
    <source>
        <dbReference type="PROSITE" id="PS50931"/>
    </source>
</evidence>
<dbReference type="PANTHER" id="PTHR30537:SF66">
    <property type="entry name" value="IRON-REGULATED VIRULENCE REGULATORY PROTEIN IRGB"/>
    <property type="match status" value="1"/>
</dbReference>
<reference evidence="6 7" key="1">
    <citation type="submission" date="2018-11" db="EMBL/GenBank/DDBJ databases">
        <title>Genomic Encyclopedia of Type Strains, Phase IV (KMG-IV): sequencing the most valuable type-strain genomes for metagenomic binning, comparative biology and taxonomic classification.</title>
        <authorList>
            <person name="Goeker M."/>
        </authorList>
    </citation>
    <scope>NUCLEOTIDE SEQUENCE [LARGE SCALE GENOMIC DNA]</scope>
    <source>
        <strain evidence="6 7">DSM 5900</strain>
    </source>
</reference>
<dbReference type="InterPro" id="IPR005119">
    <property type="entry name" value="LysR_subst-bd"/>
</dbReference>
<dbReference type="InterPro" id="IPR000847">
    <property type="entry name" value="LysR_HTH_N"/>
</dbReference>
<keyword evidence="2" id="KW-0805">Transcription regulation</keyword>
<organism evidence="6 7">
    <name type="scientific">Stella humosa</name>
    <dbReference type="NCBI Taxonomy" id="94"/>
    <lineage>
        <taxon>Bacteria</taxon>
        <taxon>Pseudomonadati</taxon>
        <taxon>Pseudomonadota</taxon>
        <taxon>Alphaproteobacteria</taxon>
        <taxon>Rhodospirillales</taxon>
        <taxon>Stellaceae</taxon>
        <taxon>Stella</taxon>
    </lineage>
</organism>
<dbReference type="CDD" id="cd08422">
    <property type="entry name" value="PBP2_CrgA_like"/>
    <property type="match status" value="1"/>
</dbReference>
<evidence type="ECO:0000256" key="4">
    <source>
        <dbReference type="ARBA" id="ARBA00023163"/>
    </source>
</evidence>
<protein>
    <submittedName>
        <fullName evidence="6">DNA-binding transcriptional LysR family regulator</fullName>
    </submittedName>
</protein>
<dbReference type="Gene3D" id="1.10.10.10">
    <property type="entry name" value="Winged helix-like DNA-binding domain superfamily/Winged helix DNA-binding domain"/>
    <property type="match status" value="1"/>
</dbReference>
<evidence type="ECO:0000256" key="3">
    <source>
        <dbReference type="ARBA" id="ARBA00023125"/>
    </source>
</evidence>
<dbReference type="InterPro" id="IPR036390">
    <property type="entry name" value="WH_DNA-bd_sf"/>
</dbReference>
<dbReference type="PANTHER" id="PTHR30537">
    <property type="entry name" value="HTH-TYPE TRANSCRIPTIONAL REGULATOR"/>
    <property type="match status" value="1"/>
</dbReference>
<keyword evidence="3 6" id="KW-0238">DNA-binding</keyword>
<keyword evidence="7" id="KW-1185">Reference proteome</keyword>
<dbReference type="PROSITE" id="PS50931">
    <property type="entry name" value="HTH_LYSR"/>
    <property type="match status" value="1"/>
</dbReference>
<dbReference type="InterPro" id="IPR036388">
    <property type="entry name" value="WH-like_DNA-bd_sf"/>
</dbReference>
<sequence>MSLPVIDPKSLNRLVYFVAVVETRAFTRAAERLGVTKAVVSQQVARLEAELGTSLLVRTTRRVEPTEAGRMLHARAATILREAEDAFAELDHANSAPRGTLRLTAPTDYGTITVVPAVTEFLRRHPACRAEIRLNDRRLDLQSGDLDLSIRVGWLADSSMHARRIGHFEQVLVAAPDFADDIAKMSAPGDLATVPFVANLALRDPLAWQFARGDGEREGFQASAAMAIDTTQAVHAAVLCGAGLSVLPDFLVAADLAAGRLVEVLPQWRLPSGGIHAVFPTARFRPSRVGAFVDLLAQRIARQSQTGQGPAG</sequence>